<proteinExistence type="predicted"/>
<feature type="compositionally biased region" description="Pro residues" evidence="1">
    <location>
        <begin position="135"/>
        <end position="149"/>
    </location>
</feature>
<name>A0A4U8W7J9_9NOCA</name>
<organism evidence="2 3">
    <name type="scientific">Nocardia cyriacigeorgica</name>
    <dbReference type="NCBI Taxonomy" id="135487"/>
    <lineage>
        <taxon>Bacteria</taxon>
        <taxon>Bacillati</taxon>
        <taxon>Actinomycetota</taxon>
        <taxon>Actinomycetes</taxon>
        <taxon>Mycobacteriales</taxon>
        <taxon>Nocardiaceae</taxon>
        <taxon>Nocardia</taxon>
    </lineage>
</organism>
<gene>
    <name evidence="2" type="ORF">NCTC10797_04435</name>
</gene>
<reference evidence="2 3" key="1">
    <citation type="submission" date="2019-02" db="EMBL/GenBank/DDBJ databases">
        <authorList>
            <consortium name="Pathogen Informatics"/>
        </authorList>
    </citation>
    <scope>NUCLEOTIDE SEQUENCE [LARGE SCALE GENOMIC DNA]</scope>
    <source>
        <strain evidence="2 3">3012STDY6756504</strain>
    </source>
</reference>
<evidence type="ECO:0000313" key="2">
    <source>
        <dbReference type="EMBL" id="VFB00635.1"/>
    </source>
</evidence>
<feature type="compositionally biased region" description="Basic and acidic residues" evidence="1">
    <location>
        <begin position="60"/>
        <end position="74"/>
    </location>
</feature>
<protein>
    <submittedName>
        <fullName evidence="2">Uncharacterized protein</fullName>
    </submittedName>
</protein>
<sequence>MISEVDRAAPESQDIRHAWQADHGAGAAYRASDPVGADKSGMPDGPRREVGVRRPGVARRLPDAKNLRGRDPRRTAATHRAAFAAVALAGAALLAGCDSASGIPGDDPADDGSVTAITPPAAIPAQPSTTSAAAPPLPADAPPVGPVPGVPEAAPAVQRWAIDLENKTIAQLQTTCWTLPPLTVADMYADPQPVLAALARPGTVTDDVVTWRSAGTTVTVDRAAVASGYACPRVFPAGAEPGYDDADARHTVRRYLARLTGKPLDPSDQEGTHPLICKANPATWDPQGPGTPIPAPLANNPGRLTGTTAFADQQISSQVLRAGYVSVQVPVTNSSGVTQTKTFTLREGIDGYCIGDVSP</sequence>
<feature type="region of interest" description="Disordered" evidence="1">
    <location>
        <begin position="104"/>
        <end position="150"/>
    </location>
</feature>
<dbReference type="RefSeq" id="WP_232052282.1">
    <property type="nucleotide sequence ID" value="NZ_LR215973.1"/>
</dbReference>
<feature type="compositionally biased region" description="Low complexity" evidence="1">
    <location>
        <begin position="114"/>
        <end position="134"/>
    </location>
</feature>
<dbReference type="AlphaFoldDB" id="A0A4U8W7J9"/>
<evidence type="ECO:0000313" key="3">
    <source>
        <dbReference type="Proteomes" id="UP000290439"/>
    </source>
</evidence>
<feature type="region of interest" description="Disordered" evidence="1">
    <location>
        <begin position="1"/>
        <end position="75"/>
    </location>
</feature>
<evidence type="ECO:0000256" key="1">
    <source>
        <dbReference type="SAM" id="MobiDB-lite"/>
    </source>
</evidence>
<dbReference type="EMBL" id="LR215973">
    <property type="protein sequence ID" value="VFB00635.1"/>
    <property type="molecule type" value="Genomic_DNA"/>
</dbReference>
<accession>A0A4U8W7J9</accession>
<dbReference type="Proteomes" id="UP000290439">
    <property type="component" value="Chromosome"/>
</dbReference>
<feature type="compositionally biased region" description="Basic and acidic residues" evidence="1">
    <location>
        <begin position="1"/>
        <end position="20"/>
    </location>
</feature>